<evidence type="ECO:0000313" key="3">
    <source>
        <dbReference type="Proteomes" id="UP000521872"/>
    </source>
</evidence>
<feature type="transmembrane region" description="Helical" evidence="1">
    <location>
        <begin position="123"/>
        <end position="141"/>
    </location>
</feature>
<sequence>MVILFAISACVSCVIMAVFLSTFEATALAIPGGRFCVSSNPKVKYFHVLWIPMLAFETFLCTLAIIRGTQMRRSLGPFSFYKSSQRLAHVLFRDSIIYFIAIGATYLTSLLVWTFGAEALQETPLGFAIAFPCVIANRLVLNIRSTARAQDQAVHVDCNTTQGFNLSGSSGEAVTGPLVFSAKSYLSTGAAISTHPV</sequence>
<evidence type="ECO:0000313" key="2">
    <source>
        <dbReference type="EMBL" id="KAF4622482.1"/>
    </source>
</evidence>
<keyword evidence="3" id="KW-1185">Reference proteome</keyword>
<dbReference type="EMBL" id="JAACJL010000002">
    <property type="protein sequence ID" value="KAF4622482.1"/>
    <property type="molecule type" value="Genomic_DNA"/>
</dbReference>
<evidence type="ECO:0000256" key="1">
    <source>
        <dbReference type="SAM" id="Phobius"/>
    </source>
</evidence>
<keyword evidence="1" id="KW-0812">Transmembrane</keyword>
<accession>A0A8H4VUA8</accession>
<gene>
    <name evidence="2" type="ORF">D9613_009419</name>
</gene>
<protein>
    <submittedName>
        <fullName evidence="2">Uncharacterized protein</fullName>
    </submittedName>
</protein>
<feature type="transmembrane region" description="Helical" evidence="1">
    <location>
        <begin position="45"/>
        <end position="66"/>
    </location>
</feature>
<keyword evidence="1" id="KW-1133">Transmembrane helix</keyword>
<dbReference type="Proteomes" id="UP000521872">
    <property type="component" value="Unassembled WGS sequence"/>
</dbReference>
<feature type="transmembrane region" description="Helical" evidence="1">
    <location>
        <begin position="96"/>
        <end position="117"/>
    </location>
</feature>
<keyword evidence="1" id="KW-0472">Membrane</keyword>
<dbReference type="AlphaFoldDB" id="A0A8H4VUA8"/>
<reference evidence="2 3" key="1">
    <citation type="submission" date="2019-12" db="EMBL/GenBank/DDBJ databases">
        <authorList>
            <person name="Floudas D."/>
            <person name="Bentzer J."/>
            <person name="Ahren D."/>
            <person name="Johansson T."/>
            <person name="Persson P."/>
            <person name="Tunlid A."/>
        </authorList>
    </citation>
    <scope>NUCLEOTIDE SEQUENCE [LARGE SCALE GENOMIC DNA]</scope>
    <source>
        <strain evidence="2 3">CBS 102.39</strain>
    </source>
</reference>
<proteinExistence type="predicted"/>
<name>A0A8H4VUA8_9AGAR</name>
<organism evidence="2 3">
    <name type="scientific">Agrocybe pediades</name>
    <dbReference type="NCBI Taxonomy" id="84607"/>
    <lineage>
        <taxon>Eukaryota</taxon>
        <taxon>Fungi</taxon>
        <taxon>Dikarya</taxon>
        <taxon>Basidiomycota</taxon>
        <taxon>Agaricomycotina</taxon>
        <taxon>Agaricomycetes</taxon>
        <taxon>Agaricomycetidae</taxon>
        <taxon>Agaricales</taxon>
        <taxon>Agaricineae</taxon>
        <taxon>Strophariaceae</taxon>
        <taxon>Agrocybe</taxon>
    </lineage>
</organism>
<comment type="caution">
    <text evidence="2">The sequence shown here is derived from an EMBL/GenBank/DDBJ whole genome shotgun (WGS) entry which is preliminary data.</text>
</comment>